<proteinExistence type="predicted"/>
<evidence type="ECO:0000313" key="1">
    <source>
        <dbReference type="EMBL" id="ADD61425.1"/>
    </source>
</evidence>
<dbReference type="AlphaFoldDB" id="D9ZDM1"/>
<reference evidence="1" key="1">
    <citation type="journal article" date="2010" name="Genome Res.">
        <title>Functional metagenomics to mine the human gut microbiome for dietary fiber catabolic enzymes.</title>
        <authorList>
            <person name="Tasse L."/>
            <person name="Bercovici J."/>
            <person name="Pizzut-Serin S."/>
            <person name="Robe P."/>
            <person name="Tap J."/>
            <person name="Klopp C."/>
            <person name="Cantarel B.L."/>
            <person name="Coutinho P.M."/>
            <person name="Henrissat B."/>
            <person name="Leclerc M."/>
            <person name="Dore J."/>
            <person name="Monsan P."/>
            <person name="Remaud-Simeon M."/>
            <person name="Potocki-Veronese G."/>
        </authorList>
    </citation>
    <scope>NUCLEOTIDE SEQUENCE</scope>
</reference>
<protein>
    <submittedName>
        <fullName evidence="1">Uncharacterized protein</fullName>
    </submittedName>
</protein>
<organism evidence="1">
    <name type="scientific">uncultured organism</name>
    <dbReference type="NCBI Taxonomy" id="155900"/>
    <lineage>
        <taxon>unclassified sequences</taxon>
        <taxon>environmental samples</taxon>
    </lineage>
</organism>
<accession>D9ZDM1</accession>
<sequence length="155" mass="18784">MTKYNSFIVHNAILYTDMDIEEIERKVEISLYDKDSELVTFHILKLTGNMVKMVFYRDFPLEEHDADSIFDTDMNLITGFSMNCFRSKEAGGYPLLDLRYNDYNGHWFTDMQSFIDFYRLYLYTREYQEIRQMGVRCYKDKIMMHITFEDEQEID</sequence>
<name>D9ZDM1_9ZZZZ</name>
<dbReference type="EMBL" id="GU942929">
    <property type="protein sequence ID" value="ADD61425.1"/>
    <property type="molecule type" value="Genomic_DNA"/>
</dbReference>